<feature type="transmembrane region" description="Helical" evidence="9">
    <location>
        <begin position="176"/>
        <end position="199"/>
    </location>
</feature>
<evidence type="ECO:0000256" key="1">
    <source>
        <dbReference type="ARBA" id="ARBA00004651"/>
    </source>
</evidence>
<dbReference type="Pfam" id="PF02378">
    <property type="entry name" value="PTS_EIIC"/>
    <property type="match status" value="1"/>
</dbReference>
<keyword evidence="12" id="KW-1185">Reference proteome</keyword>
<dbReference type="GO" id="GO:0009401">
    <property type="term" value="P:phosphoenolpyruvate-dependent sugar phosphotransferase system"/>
    <property type="evidence" value="ECO:0007669"/>
    <property type="project" value="UniProtKB-KW"/>
</dbReference>
<evidence type="ECO:0000259" key="10">
    <source>
        <dbReference type="PROSITE" id="PS51103"/>
    </source>
</evidence>
<keyword evidence="6 9" id="KW-0812">Transmembrane</keyword>
<dbReference type="InterPro" id="IPR013013">
    <property type="entry name" value="PTS_EIIC_1"/>
</dbReference>
<feature type="transmembrane region" description="Helical" evidence="9">
    <location>
        <begin position="376"/>
        <end position="395"/>
    </location>
</feature>
<evidence type="ECO:0000256" key="2">
    <source>
        <dbReference type="ARBA" id="ARBA00022448"/>
    </source>
</evidence>
<feature type="transmembrane region" description="Helical" evidence="9">
    <location>
        <begin position="136"/>
        <end position="156"/>
    </location>
</feature>
<dbReference type="EMBL" id="VCLA01000027">
    <property type="protein sequence ID" value="MQS99393.1"/>
    <property type="molecule type" value="Genomic_DNA"/>
</dbReference>
<gene>
    <name evidence="11" type="ORF">FF041_03990</name>
</gene>
<dbReference type="Proteomes" id="UP000419138">
    <property type="component" value="Unassembled WGS sequence"/>
</dbReference>
<keyword evidence="4 11" id="KW-0762">Sugar transport</keyword>
<comment type="caution">
    <text evidence="11">The sequence shown here is derived from an EMBL/GenBank/DDBJ whole genome shotgun (WGS) entry which is preliminary data.</text>
</comment>
<feature type="transmembrane region" description="Helical" evidence="9">
    <location>
        <begin position="321"/>
        <end position="346"/>
    </location>
</feature>
<keyword evidence="3" id="KW-1003">Cell membrane</keyword>
<feature type="domain" description="PTS EIIC type-1" evidence="10">
    <location>
        <begin position="15"/>
        <end position="407"/>
    </location>
</feature>
<accession>A0A646KB31</accession>
<dbReference type="PROSITE" id="PS51103">
    <property type="entry name" value="PTS_EIIC_TYPE_1"/>
    <property type="match status" value="1"/>
</dbReference>
<dbReference type="InterPro" id="IPR003352">
    <property type="entry name" value="PTS_EIIC"/>
</dbReference>
<dbReference type="GO" id="GO:0005886">
    <property type="term" value="C:plasma membrane"/>
    <property type="evidence" value="ECO:0007669"/>
    <property type="project" value="UniProtKB-SubCell"/>
</dbReference>
<evidence type="ECO:0000313" key="11">
    <source>
        <dbReference type="EMBL" id="MQS99393.1"/>
    </source>
</evidence>
<evidence type="ECO:0000256" key="9">
    <source>
        <dbReference type="SAM" id="Phobius"/>
    </source>
</evidence>
<reference evidence="11 12" key="1">
    <citation type="submission" date="2019-05" db="EMBL/GenBank/DDBJ databases">
        <title>Comparative genomics and metabolomics analyses of clavulanic acid producing Streptomyces species provides insight into specialized metabolism and evolution of beta-lactam biosynthetic gene clusters.</title>
        <authorList>
            <person name="Moore M.A."/>
            <person name="Cruz-Morales P."/>
            <person name="Barona Gomez F."/>
            <person name="Kapil T."/>
        </authorList>
    </citation>
    <scope>NUCLEOTIDE SEQUENCE [LARGE SCALE GENOMIC DNA]</scope>
    <source>
        <strain evidence="11 12">NRRL 5741</strain>
    </source>
</reference>
<evidence type="ECO:0000256" key="7">
    <source>
        <dbReference type="ARBA" id="ARBA00022989"/>
    </source>
</evidence>
<keyword evidence="2" id="KW-0813">Transport</keyword>
<keyword evidence="7 9" id="KW-1133">Transmembrane helix</keyword>
<sequence length="420" mass="44267">MSTVSAAPAAQKKGARAMAVMQRVGRSLMLPVAVLPAAALLVRLGNDDMLGRESFPDFVTSIAGYMHAGGNALLENMALLFAVGIAIGFAKKSDGSTALAAVTGYLVFENVLGTFTDKNQPKVAAVVDGKIVMQDAAVSAGVLGGVVMGIVVALLYQRFYRTKLPDWAGFFGGRRLVPILSAFAGLVIGILFGLIWPVLGAGLHNFGEWLVGSGAVGAGIFGVANRALIPVGMHHLLNSFPWFQAGSYDGKNGDIARFLAGDPTAGQFMTGFFPIMMFALPAACLAIVHCARPERRKVVGGMMLSLALTSFVTGVTEPIEFTFMFIAPVLYAVHALLTGVSMALTWALGMKDGFGFSAGALDFLLNLGVASKPWGLALVGLCFAVVYYAVFRFAITRFNLPTPGRESDEELAELLKAEAK</sequence>
<protein>
    <submittedName>
        <fullName evidence="11">PTS sugar transporter subunit IIA</fullName>
    </submittedName>
</protein>
<evidence type="ECO:0000256" key="6">
    <source>
        <dbReference type="ARBA" id="ARBA00022692"/>
    </source>
</evidence>
<dbReference type="GO" id="GO:0008982">
    <property type="term" value="F:protein-N(PI)-phosphohistidine-sugar phosphotransferase activity"/>
    <property type="evidence" value="ECO:0007669"/>
    <property type="project" value="InterPro"/>
</dbReference>
<proteinExistence type="predicted"/>
<dbReference type="GO" id="GO:0015764">
    <property type="term" value="P:N-acetylglucosamine transport"/>
    <property type="evidence" value="ECO:0007669"/>
    <property type="project" value="TreeGrafter"/>
</dbReference>
<organism evidence="11 12">
    <name type="scientific">Streptomyces jumonjinensis</name>
    <dbReference type="NCBI Taxonomy" id="1945"/>
    <lineage>
        <taxon>Bacteria</taxon>
        <taxon>Bacillati</taxon>
        <taxon>Actinomycetota</taxon>
        <taxon>Actinomycetes</taxon>
        <taxon>Kitasatosporales</taxon>
        <taxon>Streptomycetaceae</taxon>
        <taxon>Streptomyces</taxon>
    </lineage>
</organism>
<feature type="transmembrane region" description="Helical" evidence="9">
    <location>
        <begin position="298"/>
        <end position="315"/>
    </location>
</feature>
<feature type="transmembrane region" description="Helical" evidence="9">
    <location>
        <begin position="97"/>
        <end position="116"/>
    </location>
</feature>
<evidence type="ECO:0000256" key="3">
    <source>
        <dbReference type="ARBA" id="ARBA00022475"/>
    </source>
</evidence>
<dbReference type="AlphaFoldDB" id="A0A646KB31"/>
<feature type="transmembrane region" description="Helical" evidence="9">
    <location>
        <begin position="65"/>
        <end position="90"/>
    </location>
</feature>
<dbReference type="RefSeq" id="WP_153485058.1">
    <property type="nucleotide sequence ID" value="NZ_JBEPDZ010000011.1"/>
</dbReference>
<keyword evidence="5" id="KW-0598">Phosphotransferase system</keyword>
<keyword evidence="8 9" id="KW-0472">Membrane</keyword>
<dbReference type="GO" id="GO:0090563">
    <property type="term" value="F:protein-phosphocysteine-sugar phosphotransferase activity"/>
    <property type="evidence" value="ECO:0007669"/>
    <property type="project" value="TreeGrafter"/>
</dbReference>
<feature type="transmembrane region" description="Helical" evidence="9">
    <location>
        <begin position="353"/>
        <end position="370"/>
    </location>
</feature>
<comment type="subcellular location">
    <subcellularLocation>
        <location evidence="1">Cell membrane</location>
        <topology evidence="1">Multi-pass membrane protein</topology>
    </subcellularLocation>
</comment>
<dbReference type="OrthoDB" id="9797715at2"/>
<dbReference type="PANTHER" id="PTHR30009">
    <property type="entry name" value="CYTOCHROME C-TYPE SYNTHESIS PROTEIN AND PTS TRANSMEMBRANE COMPONENT"/>
    <property type="match status" value="1"/>
</dbReference>
<dbReference type="PANTHER" id="PTHR30009:SF4">
    <property type="entry name" value="PTS SYSTEM N-ACETYLGLUCOSAMINE-SPECIFIC EIICBA COMPONENT"/>
    <property type="match status" value="1"/>
</dbReference>
<evidence type="ECO:0000256" key="5">
    <source>
        <dbReference type="ARBA" id="ARBA00022683"/>
    </source>
</evidence>
<dbReference type="InterPro" id="IPR050429">
    <property type="entry name" value="PTS_Glucose_EIICBA"/>
</dbReference>
<name>A0A646KB31_STRJU</name>
<evidence type="ECO:0000256" key="4">
    <source>
        <dbReference type="ARBA" id="ARBA00022597"/>
    </source>
</evidence>
<evidence type="ECO:0000313" key="12">
    <source>
        <dbReference type="Proteomes" id="UP000419138"/>
    </source>
</evidence>
<feature type="transmembrane region" description="Helical" evidence="9">
    <location>
        <begin position="28"/>
        <end position="45"/>
    </location>
</feature>
<feature type="transmembrane region" description="Helical" evidence="9">
    <location>
        <begin position="271"/>
        <end position="291"/>
    </location>
</feature>
<evidence type="ECO:0000256" key="8">
    <source>
        <dbReference type="ARBA" id="ARBA00023136"/>
    </source>
</evidence>